<dbReference type="EMBL" id="BAAATR010000011">
    <property type="protein sequence ID" value="GAA2246112.1"/>
    <property type="molecule type" value="Genomic_DNA"/>
</dbReference>
<evidence type="ECO:0000313" key="2">
    <source>
        <dbReference type="Proteomes" id="UP001500305"/>
    </source>
</evidence>
<proteinExistence type="predicted"/>
<name>A0ABN3E0X9_9ACTN</name>
<comment type="caution">
    <text evidence="1">The sequence shown here is derived from an EMBL/GenBank/DDBJ whole genome shotgun (WGS) entry which is preliminary data.</text>
</comment>
<organism evidence="1 2">
    <name type="scientific">Kitasatospora cystarginea</name>
    <dbReference type="NCBI Taxonomy" id="58350"/>
    <lineage>
        <taxon>Bacteria</taxon>
        <taxon>Bacillati</taxon>
        <taxon>Actinomycetota</taxon>
        <taxon>Actinomycetes</taxon>
        <taxon>Kitasatosporales</taxon>
        <taxon>Streptomycetaceae</taxon>
        <taxon>Kitasatospora</taxon>
    </lineage>
</organism>
<protein>
    <submittedName>
        <fullName evidence="1">Uncharacterized protein</fullName>
    </submittedName>
</protein>
<keyword evidence="2" id="KW-1185">Reference proteome</keyword>
<accession>A0ABN3E0X9</accession>
<dbReference type="Proteomes" id="UP001500305">
    <property type="component" value="Unassembled WGS sequence"/>
</dbReference>
<evidence type="ECO:0000313" key="1">
    <source>
        <dbReference type="EMBL" id="GAA2246112.1"/>
    </source>
</evidence>
<gene>
    <name evidence="1" type="ORF">GCM10010430_30090</name>
</gene>
<reference evidence="1 2" key="1">
    <citation type="journal article" date="2019" name="Int. J. Syst. Evol. Microbiol.">
        <title>The Global Catalogue of Microorganisms (GCM) 10K type strain sequencing project: providing services to taxonomists for standard genome sequencing and annotation.</title>
        <authorList>
            <consortium name="The Broad Institute Genomics Platform"/>
            <consortium name="The Broad Institute Genome Sequencing Center for Infectious Disease"/>
            <person name="Wu L."/>
            <person name="Ma J."/>
        </authorList>
    </citation>
    <scope>NUCLEOTIDE SEQUENCE [LARGE SCALE GENOMIC DNA]</scope>
    <source>
        <strain evidence="1 2">JCM 7356</strain>
    </source>
</reference>
<sequence length="136" mass="14190">MRVIGAITMRLGTVRPFSATGRDRIPAAREAEDAVTVIGVPRSCQTVSAHALNTCRCQPLLRPRHFTRPASRRVIPDTCPVGGEAEVQLTSAAGLGIHPDCTEGARGAFMAAGGGGWSALDGDEWDRNPGLASAVA</sequence>